<sequence>MRPSLLNHVAMGTFFLIEYTWGHSFILAIEGGNRRRSTGFGTRLTSRGNLVQNTGIMKKKEIEAGTTTPCGRIFGGDGLKPFVIDVAQELANAEQAGVPSATEDGSISMSVYVHNPDGAGPYTCEYSSDATLQQLQPMPITTQIEGDKGTNPVAKDFAYPLVARLPSDAVCRGGAGGDTCIMRCINPLGFGSCAAIKPFSPSDQPGGPMPPSNQLNGPTRPNRPDPPPEQGEGLDSPTIQGEGLDPNRSDSPSNQRNQGKGPNLLPNQPEGSDSRLNQPESGNSRPNQSDSPAVQREGDDSRPNQREGLISPSDQPGGPASAPNAPEAPMSKQLKKRSMFSGQLLSL</sequence>
<gene>
    <name evidence="2" type="ORF">VP01_412g3</name>
</gene>
<dbReference type="AlphaFoldDB" id="A0A0L6US04"/>
<dbReference type="STRING" id="27349.A0A0L6US04"/>
<dbReference type="PANTHER" id="PTHR34618:SF1">
    <property type="entry name" value="SECRETED PROTEIN"/>
    <property type="match status" value="1"/>
</dbReference>
<evidence type="ECO:0000313" key="2">
    <source>
        <dbReference type="EMBL" id="KNZ51017.1"/>
    </source>
</evidence>
<evidence type="ECO:0000313" key="3">
    <source>
        <dbReference type="Proteomes" id="UP000037035"/>
    </source>
</evidence>
<feature type="compositionally biased region" description="Polar residues" evidence="1">
    <location>
        <begin position="249"/>
        <end position="292"/>
    </location>
</feature>
<comment type="caution">
    <text evidence="2">The sequence shown here is derived from an EMBL/GenBank/DDBJ whole genome shotgun (WGS) entry which is preliminary data.</text>
</comment>
<feature type="region of interest" description="Disordered" evidence="1">
    <location>
        <begin position="199"/>
        <end position="347"/>
    </location>
</feature>
<reference evidence="2 3" key="1">
    <citation type="submission" date="2015-08" db="EMBL/GenBank/DDBJ databases">
        <title>Next Generation Sequencing and Analysis of the Genome of Puccinia sorghi L Schw, the Causal Agent of Maize Common Rust.</title>
        <authorList>
            <person name="Rochi L."/>
            <person name="Burguener G."/>
            <person name="Darino M."/>
            <person name="Turjanski A."/>
            <person name="Kreff E."/>
            <person name="Dieguez M.J."/>
            <person name="Sacco F."/>
        </authorList>
    </citation>
    <scope>NUCLEOTIDE SEQUENCE [LARGE SCALE GENOMIC DNA]</scope>
    <source>
        <strain evidence="2 3">RO10H11247</strain>
    </source>
</reference>
<keyword evidence="3" id="KW-1185">Reference proteome</keyword>
<proteinExistence type="predicted"/>
<dbReference type="EMBL" id="LAVV01009202">
    <property type="protein sequence ID" value="KNZ51017.1"/>
    <property type="molecule type" value="Genomic_DNA"/>
</dbReference>
<dbReference type="Proteomes" id="UP000037035">
    <property type="component" value="Unassembled WGS sequence"/>
</dbReference>
<dbReference type="Pfam" id="PF11327">
    <property type="entry name" value="Egh16-like"/>
    <property type="match status" value="1"/>
</dbReference>
<feature type="compositionally biased region" description="Basic and acidic residues" evidence="1">
    <location>
        <begin position="296"/>
        <end position="305"/>
    </location>
</feature>
<dbReference type="VEuPathDB" id="FungiDB:VP01_412g3"/>
<dbReference type="InterPro" id="IPR021476">
    <property type="entry name" value="Egh16-like"/>
</dbReference>
<evidence type="ECO:0000256" key="1">
    <source>
        <dbReference type="SAM" id="MobiDB-lite"/>
    </source>
</evidence>
<dbReference type="PANTHER" id="PTHR34618">
    <property type="entry name" value="SURFACE PROTEIN MAS1, PUTATIVE-RELATED"/>
    <property type="match status" value="1"/>
</dbReference>
<organism evidence="2 3">
    <name type="scientific">Puccinia sorghi</name>
    <dbReference type="NCBI Taxonomy" id="27349"/>
    <lineage>
        <taxon>Eukaryota</taxon>
        <taxon>Fungi</taxon>
        <taxon>Dikarya</taxon>
        <taxon>Basidiomycota</taxon>
        <taxon>Pucciniomycotina</taxon>
        <taxon>Pucciniomycetes</taxon>
        <taxon>Pucciniales</taxon>
        <taxon>Pucciniaceae</taxon>
        <taxon>Puccinia</taxon>
    </lineage>
</organism>
<dbReference type="OrthoDB" id="3241054at2759"/>
<protein>
    <submittedName>
        <fullName evidence="2">Uncharacterized protein</fullName>
    </submittedName>
</protein>
<name>A0A0L6US04_9BASI</name>
<accession>A0A0L6US04</accession>